<name>A0ABQ9Z0M3_9CRUS</name>
<comment type="caution">
    <text evidence="1">The sequence shown here is derived from an EMBL/GenBank/DDBJ whole genome shotgun (WGS) entry which is preliminary data.</text>
</comment>
<reference evidence="1 2" key="1">
    <citation type="journal article" date="2023" name="Nucleic Acids Res.">
        <title>The hologenome of Daphnia magna reveals possible DNA methylation and microbiome-mediated evolution of the host genome.</title>
        <authorList>
            <person name="Chaturvedi A."/>
            <person name="Li X."/>
            <person name="Dhandapani V."/>
            <person name="Marshall H."/>
            <person name="Kissane S."/>
            <person name="Cuenca-Cambronero M."/>
            <person name="Asole G."/>
            <person name="Calvet F."/>
            <person name="Ruiz-Romero M."/>
            <person name="Marangio P."/>
            <person name="Guigo R."/>
            <person name="Rago D."/>
            <person name="Mirbahai L."/>
            <person name="Eastwood N."/>
            <person name="Colbourne J.K."/>
            <person name="Zhou J."/>
            <person name="Mallon E."/>
            <person name="Orsini L."/>
        </authorList>
    </citation>
    <scope>NUCLEOTIDE SEQUENCE [LARGE SCALE GENOMIC DNA]</scope>
    <source>
        <strain evidence="1">LRV0_1</strain>
    </source>
</reference>
<keyword evidence="2" id="KW-1185">Reference proteome</keyword>
<dbReference type="Proteomes" id="UP001234178">
    <property type="component" value="Unassembled WGS sequence"/>
</dbReference>
<organism evidence="1 2">
    <name type="scientific">Daphnia magna</name>
    <dbReference type="NCBI Taxonomy" id="35525"/>
    <lineage>
        <taxon>Eukaryota</taxon>
        <taxon>Metazoa</taxon>
        <taxon>Ecdysozoa</taxon>
        <taxon>Arthropoda</taxon>
        <taxon>Crustacea</taxon>
        <taxon>Branchiopoda</taxon>
        <taxon>Diplostraca</taxon>
        <taxon>Cladocera</taxon>
        <taxon>Anomopoda</taxon>
        <taxon>Daphniidae</taxon>
        <taxon>Daphnia</taxon>
    </lineage>
</organism>
<evidence type="ECO:0000313" key="1">
    <source>
        <dbReference type="EMBL" id="KAK4006467.1"/>
    </source>
</evidence>
<proteinExistence type="predicted"/>
<dbReference type="EMBL" id="JAOYFB010000002">
    <property type="protein sequence ID" value="KAK4006467.1"/>
    <property type="molecule type" value="Genomic_DNA"/>
</dbReference>
<accession>A0ABQ9Z0M3</accession>
<gene>
    <name evidence="1" type="ORF">OUZ56_011621</name>
</gene>
<evidence type="ECO:0000313" key="2">
    <source>
        <dbReference type="Proteomes" id="UP001234178"/>
    </source>
</evidence>
<protein>
    <submittedName>
        <fullName evidence="1">Uncharacterized protein</fullName>
    </submittedName>
</protein>
<sequence>MDEESRVGSRRKCVINYMRLVHGWKNIGMWFIKTKSIPSWAMLRKLSFNDAYIFEETTEEKLDFVIE</sequence>